<evidence type="ECO:0000256" key="2">
    <source>
        <dbReference type="ARBA" id="ARBA00022448"/>
    </source>
</evidence>
<dbReference type="PANTHER" id="PTHR43744:SF12">
    <property type="entry name" value="ABC TRANSPORTER PERMEASE PROTEIN MG189-RELATED"/>
    <property type="match status" value="1"/>
</dbReference>
<dbReference type="PROSITE" id="PS51257">
    <property type="entry name" value="PROKAR_LIPOPROTEIN"/>
    <property type="match status" value="1"/>
</dbReference>
<evidence type="ECO:0000256" key="7">
    <source>
        <dbReference type="RuleBase" id="RU363032"/>
    </source>
</evidence>
<evidence type="ECO:0000256" key="3">
    <source>
        <dbReference type="ARBA" id="ARBA00022475"/>
    </source>
</evidence>
<evidence type="ECO:0000256" key="5">
    <source>
        <dbReference type="ARBA" id="ARBA00022989"/>
    </source>
</evidence>
<dbReference type="Proteomes" id="UP001229952">
    <property type="component" value="Chromosome"/>
</dbReference>
<gene>
    <name evidence="9" type="ORF">P8A22_02570</name>
</gene>
<comment type="similarity">
    <text evidence="7">Belongs to the binding-protein-dependent transport system permease family.</text>
</comment>
<protein>
    <submittedName>
        <fullName evidence="9">Carbohydrate ABC transporter permease</fullName>
    </submittedName>
</protein>
<keyword evidence="2 7" id="KW-0813">Transport</keyword>
<evidence type="ECO:0000256" key="6">
    <source>
        <dbReference type="ARBA" id="ARBA00023136"/>
    </source>
</evidence>
<organism evidence="9 10">
    <name type="scientific">Streptomyces laculatispora</name>
    <dbReference type="NCBI Taxonomy" id="887464"/>
    <lineage>
        <taxon>Bacteria</taxon>
        <taxon>Bacillati</taxon>
        <taxon>Actinomycetota</taxon>
        <taxon>Actinomycetes</taxon>
        <taxon>Kitasatosporales</taxon>
        <taxon>Streptomycetaceae</taxon>
        <taxon>Streptomyces</taxon>
    </lineage>
</organism>
<keyword evidence="6 7" id="KW-0472">Membrane</keyword>
<dbReference type="RefSeq" id="WP_306085670.1">
    <property type="nucleotide sequence ID" value="NZ_CP120992.1"/>
</dbReference>
<evidence type="ECO:0000259" key="8">
    <source>
        <dbReference type="PROSITE" id="PS50928"/>
    </source>
</evidence>
<dbReference type="CDD" id="cd06261">
    <property type="entry name" value="TM_PBP2"/>
    <property type="match status" value="1"/>
</dbReference>
<keyword evidence="10" id="KW-1185">Reference proteome</keyword>
<evidence type="ECO:0000256" key="1">
    <source>
        <dbReference type="ARBA" id="ARBA00004651"/>
    </source>
</evidence>
<dbReference type="InterPro" id="IPR035906">
    <property type="entry name" value="MetI-like_sf"/>
</dbReference>
<evidence type="ECO:0000313" key="10">
    <source>
        <dbReference type="Proteomes" id="UP001229952"/>
    </source>
</evidence>
<keyword evidence="5 7" id="KW-1133">Transmembrane helix</keyword>
<feature type="transmembrane region" description="Helical" evidence="7">
    <location>
        <begin position="240"/>
        <end position="263"/>
    </location>
</feature>
<comment type="subcellular location">
    <subcellularLocation>
        <location evidence="1 7">Cell membrane</location>
        <topology evidence="1 7">Multi-pass membrane protein</topology>
    </subcellularLocation>
</comment>
<keyword evidence="3" id="KW-1003">Cell membrane</keyword>
<dbReference type="Pfam" id="PF00528">
    <property type="entry name" value="BPD_transp_1"/>
    <property type="match status" value="1"/>
</dbReference>
<keyword evidence="4 7" id="KW-0812">Transmembrane</keyword>
<dbReference type="Gene3D" id="1.10.3720.10">
    <property type="entry name" value="MetI-like"/>
    <property type="match status" value="1"/>
</dbReference>
<evidence type="ECO:0000313" key="9">
    <source>
        <dbReference type="EMBL" id="WLQ39007.1"/>
    </source>
</evidence>
<dbReference type="InterPro" id="IPR000515">
    <property type="entry name" value="MetI-like"/>
</dbReference>
<evidence type="ECO:0000256" key="4">
    <source>
        <dbReference type="ARBA" id="ARBA00022692"/>
    </source>
</evidence>
<dbReference type="PANTHER" id="PTHR43744">
    <property type="entry name" value="ABC TRANSPORTER PERMEASE PROTEIN MG189-RELATED-RELATED"/>
    <property type="match status" value="1"/>
</dbReference>
<dbReference type="EMBL" id="CP120992">
    <property type="protein sequence ID" value="WLQ39007.1"/>
    <property type="molecule type" value="Genomic_DNA"/>
</dbReference>
<proteinExistence type="inferred from homology"/>
<feature type="transmembrane region" description="Helical" evidence="7">
    <location>
        <begin position="143"/>
        <end position="162"/>
    </location>
</feature>
<dbReference type="SUPFAM" id="SSF161098">
    <property type="entry name" value="MetI-like"/>
    <property type="match status" value="1"/>
</dbReference>
<feature type="transmembrane region" description="Helical" evidence="7">
    <location>
        <begin position="107"/>
        <end position="131"/>
    </location>
</feature>
<sequence>MIPRRHQVLTTALLSVVACYFLLPVWWLIVSAGKSSSDLFATNGLLPADDFALADNVRAVFTWDHGIFADWMVHSLLYAVLGAAAATLLSGGAGYVLAKYAFRGREVVFSVIIAAVLVPIPLLTLPLYLVFAELHLTDTVWSVLIPSAVSPFGVYLARIYAADSVPNEILEAARVDGAGELRVFFQIVTRLMSPGLVTVFLFQFVAIWNNFFLPLVMLSDHHKWPAILGLFYWNSQPLQLYYNITITGALISVLPLVLAFLTLQRYWRSGLSAGSGKL</sequence>
<feature type="transmembrane region" description="Helical" evidence="7">
    <location>
        <begin position="183"/>
        <end position="208"/>
    </location>
</feature>
<name>A0ABY9HWR4_9ACTN</name>
<reference evidence="9 10" key="1">
    <citation type="submission" date="2023-03" db="EMBL/GenBank/DDBJ databases">
        <title>Isolation and description of six Streptomyces strains from soil environments, able to metabolize different microbial glucans.</title>
        <authorList>
            <person name="Widen T."/>
            <person name="Larsbrink J."/>
        </authorList>
    </citation>
    <scope>NUCLEOTIDE SEQUENCE [LARGE SCALE GENOMIC DNA]</scope>
    <source>
        <strain evidence="9 10">Mut2</strain>
    </source>
</reference>
<feature type="transmembrane region" description="Helical" evidence="7">
    <location>
        <begin position="12"/>
        <end position="30"/>
    </location>
</feature>
<dbReference type="PROSITE" id="PS50928">
    <property type="entry name" value="ABC_TM1"/>
    <property type="match status" value="1"/>
</dbReference>
<feature type="domain" description="ABC transmembrane type-1" evidence="8">
    <location>
        <begin position="72"/>
        <end position="262"/>
    </location>
</feature>
<accession>A0ABY9HWR4</accession>
<feature type="transmembrane region" description="Helical" evidence="7">
    <location>
        <begin position="76"/>
        <end position="98"/>
    </location>
</feature>